<reference evidence="3" key="1">
    <citation type="submission" date="2021-01" db="EMBL/GenBank/DDBJ databases">
        <authorList>
            <person name="Corre E."/>
            <person name="Pelletier E."/>
            <person name="Niang G."/>
            <person name="Scheremetjew M."/>
            <person name="Finn R."/>
            <person name="Kale V."/>
            <person name="Holt S."/>
            <person name="Cochrane G."/>
            <person name="Meng A."/>
            <person name="Brown T."/>
            <person name="Cohen L."/>
        </authorList>
    </citation>
    <scope>NUCLEOTIDE SEQUENCE</scope>
    <source>
        <strain evidence="3">SL-175</strain>
    </source>
</reference>
<dbReference type="Pfam" id="PF12053">
    <property type="entry name" value="Par3_HAL_N_term"/>
    <property type="match status" value="1"/>
</dbReference>
<dbReference type="Gene3D" id="3.10.20.90">
    <property type="entry name" value="Phosphatidylinositol 3-kinase Catalytic Subunit, Chain A, domain 1"/>
    <property type="match status" value="1"/>
</dbReference>
<feature type="region of interest" description="Disordered" evidence="1">
    <location>
        <begin position="92"/>
        <end position="118"/>
    </location>
</feature>
<name>A0A7S0S8Z2_9CHLO</name>
<dbReference type="EMBL" id="HBFC01003571">
    <property type="protein sequence ID" value="CAD8699226.1"/>
    <property type="molecule type" value="Transcribed_RNA"/>
</dbReference>
<feature type="domain" description="Par3/HAL N-terminal" evidence="2">
    <location>
        <begin position="29"/>
        <end position="90"/>
    </location>
</feature>
<gene>
    <name evidence="3" type="ORF">MANT1106_LOCUS1908</name>
</gene>
<evidence type="ECO:0000313" key="3">
    <source>
        <dbReference type="EMBL" id="CAD8699226.1"/>
    </source>
</evidence>
<sequence length="147" mass="15471">MTGGGDDAQWRLSVTTEGFPVDPQLHFKVPCGDGSLTILELTRVVQERCQRMLPDHSIVVERLYDSEGCILFPEDLAYEVLDNKGIVKACMPEPRGRGKQGRGVGGEGDEARRGDEGGGVEAGVGAGCLTVVGNADVAAAAAMQSLL</sequence>
<evidence type="ECO:0000256" key="1">
    <source>
        <dbReference type="SAM" id="MobiDB-lite"/>
    </source>
</evidence>
<dbReference type="InterPro" id="IPR021922">
    <property type="entry name" value="Par3/HAL_N"/>
</dbReference>
<dbReference type="AlphaFoldDB" id="A0A7S0S8Z2"/>
<organism evidence="3">
    <name type="scientific">Mantoniella antarctica</name>
    <dbReference type="NCBI Taxonomy" id="81844"/>
    <lineage>
        <taxon>Eukaryota</taxon>
        <taxon>Viridiplantae</taxon>
        <taxon>Chlorophyta</taxon>
        <taxon>Mamiellophyceae</taxon>
        <taxon>Mamiellales</taxon>
        <taxon>Mamiellaceae</taxon>
        <taxon>Mantoniella</taxon>
    </lineage>
</organism>
<evidence type="ECO:0000259" key="2">
    <source>
        <dbReference type="Pfam" id="PF12053"/>
    </source>
</evidence>
<accession>A0A7S0S8Z2</accession>
<proteinExistence type="predicted"/>
<protein>
    <recommendedName>
        <fullName evidence="2">Par3/HAL N-terminal domain-containing protein</fullName>
    </recommendedName>
</protein>